<dbReference type="Pfam" id="PF12850">
    <property type="entry name" value="Metallophos_2"/>
    <property type="match status" value="1"/>
</dbReference>
<accession>A0A840UVM4</accession>
<dbReference type="EMBL" id="JACHFH010000026">
    <property type="protein sequence ID" value="MBB5336874.1"/>
    <property type="molecule type" value="Genomic_DNA"/>
</dbReference>
<sequence>MKIGVVSDSHGSIGAIRKAAQMAGKLDLWLHAGDYVQDAVELENLTGTKVIKVAGNGDWMCPDIPEDEYIYTAGKKIWLTHGHKYQVKWGVDILREVTADNKADIIIYGHSHVYSEKRVNTQLFLNPGSVALPRDGKYGSFAIIEISENKNFIELKKYLMT</sequence>
<protein>
    <recommendedName>
        <fullName evidence="2">Phosphoesterase</fullName>
        <ecNumber evidence="2">3.1.4.-</ecNumber>
    </recommendedName>
</protein>
<gene>
    <name evidence="4" type="ORF">HNR32_002029</name>
</gene>
<dbReference type="GO" id="GO:0016787">
    <property type="term" value="F:hydrolase activity"/>
    <property type="evidence" value="ECO:0007669"/>
    <property type="project" value="UniProtKB-UniRule"/>
</dbReference>
<feature type="domain" description="Calcineurin-like phosphoesterase" evidence="3">
    <location>
        <begin position="1"/>
        <end position="148"/>
    </location>
</feature>
<evidence type="ECO:0000259" key="3">
    <source>
        <dbReference type="Pfam" id="PF12850"/>
    </source>
</evidence>
<dbReference type="InterPro" id="IPR000979">
    <property type="entry name" value="Phosphodiesterase_MJ0936/Vps29"/>
</dbReference>
<comment type="cofactor">
    <cofactor evidence="2">
        <name>a divalent metal cation</name>
        <dbReference type="ChEBI" id="CHEBI:60240"/>
    </cofactor>
</comment>
<dbReference type="RefSeq" id="WP_183862209.1">
    <property type="nucleotide sequence ID" value="NZ_JACHFH010000026.1"/>
</dbReference>
<dbReference type="InterPro" id="IPR029052">
    <property type="entry name" value="Metallo-depent_PP-like"/>
</dbReference>
<comment type="caution">
    <text evidence="4">The sequence shown here is derived from an EMBL/GenBank/DDBJ whole genome shotgun (WGS) entry which is preliminary data.</text>
</comment>
<dbReference type="GO" id="GO:0046872">
    <property type="term" value="F:metal ion binding"/>
    <property type="evidence" value="ECO:0007669"/>
    <property type="project" value="UniProtKB-KW"/>
</dbReference>
<evidence type="ECO:0000313" key="5">
    <source>
        <dbReference type="Proteomes" id="UP000559117"/>
    </source>
</evidence>
<evidence type="ECO:0000256" key="1">
    <source>
        <dbReference type="ARBA" id="ARBA00008950"/>
    </source>
</evidence>
<reference evidence="4 5" key="1">
    <citation type="submission" date="2020-08" db="EMBL/GenBank/DDBJ databases">
        <title>Genomic Encyclopedia of Type Strains, Phase IV (KMG-IV): sequencing the most valuable type-strain genomes for metagenomic binning, comparative biology and taxonomic classification.</title>
        <authorList>
            <person name="Goeker M."/>
        </authorList>
    </citation>
    <scope>NUCLEOTIDE SEQUENCE [LARGE SCALE GENOMIC DNA]</scope>
    <source>
        <strain evidence="4 5">DSM 24661</strain>
    </source>
</reference>
<evidence type="ECO:0000256" key="2">
    <source>
        <dbReference type="RuleBase" id="RU362039"/>
    </source>
</evidence>
<evidence type="ECO:0000313" key="4">
    <source>
        <dbReference type="EMBL" id="MBB5336874.1"/>
    </source>
</evidence>
<dbReference type="InterPro" id="IPR041802">
    <property type="entry name" value="MPP_YfcE"/>
</dbReference>
<proteinExistence type="inferred from homology"/>
<dbReference type="NCBIfam" id="TIGR00040">
    <property type="entry name" value="yfcE"/>
    <property type="match status" value="1"/>
</dbReference>
<dbReference type="AlphaFoldDB" id="A0A840UVM4"/>
<comment type="similarity">
    <text evidence="1 2">Belongs to the metallophosphoesterase superfamily. YfcE family.</text>
</comment>
<dbReference type="SUPFAM" id="SSF56300">
    <property type="entry name" value="Metallo-dependent phosphatases"/>
    <property type="match status" value="1"/>
</dbReference>
<keyword evidence="2" id="KW-0479">Metal-binding</keyword>
<dbReference type="EC" id="3.1.4.-" evidence="2"/>
<dbReference type="Proteomes" id="UP000559117">
    <property type="component" value="Unassembled WGS sequence"/>
</dbReference>
<keyword evidence="5" id="KW-1185">Reference proteome</keyword>
<dbReference type="PANTHER" id="PTHR11124">
    <property type="entry name" value="VACUOLAR SORTING PROTEIN VPS29"/>
    <property type="match status" value="1"/>
</dbReference>
<organism evidence="4 5">
    <name type="scientific">Pectinatus brassicae</name>
    <dbReference type="NCBI Taxonomy" id="862415"/>
    <lineage>
        <taxon>Bacteria</taxon>
        <taxon>Bacillati</taxon>
        <taxon>Bacillota</taxon>
        <taxon>Negativicutes</taxon>
        <taxon>Selenomonadales</taxon>
        <taxon>Selenomonadaceae</taxon>
        <taxon>Pectinatus</taxon>
    </lineage>
</organism>
<dbReference type="InterPro" id="IPR024654">
    <property type="entry name" value="Calcineurin-like_PHP_lpxH"/>
</dbReference>
<name>A0A840UVM4_9FIRM</name>
<dbReference type="CDD" id="cd00841">
    <property type="entry name" value="MPP_YfcE"/>
    <property type="match status" value="1"/>
</dbReference>
<dbReference type="Gene3D" id="3.60.21.10">
    <property type="match status" value="1"/>
</dbReference>